<feature type="compositionally biased region" description="Basic and acidic residues" evidence="7">
    <location>
        <begin position="546"/>
        <end position="568"/>
    </location>
</feature>
<keyword evidence="3" id="KW-0479">Metal-binding</keyword>
<name>A0ABW0KTN0_9BACT</name>
<dbReference type="InterPro" id="IPR017850">
    <property type="entry name" value="Alkaline_phosphatase_core_sf"/>
</dbReference>
<dbReference type="InterPro" id="IPR035874">
    <property type="entry name" value="IDS"/>
</dbReference>
<dbReference type="SUPFAM" id="SSF53649">
    <property type="entry name" value="Alkaline phosphatase-like"/>
    <property type="match status" value="1"/>
</dbReference>
<evidence type="ECO:0000256" key="8">
    <source>
        <dbReference type="SAM" id="SignalP"/>
    </source>
</evidence>
<dbReference type="InterPro" id="IPR024607">
    <property type="entry name" value="Sulfatase_CS"/>
</dbReference>
<reference evidence="11" key="1">
    <citation type="journal article" date="2019" name="Int. J. Syst. Evol. Microbiol.">
        <title>The Global Catalogue of Microorganisms (GCM) 10K type strain sequencing project: providing services to taxonomists for standard genome sequencing and annotation.</title>
        <authorList>
            <consortium name="The Broad Institute Genomics Platform"/>
            <consortium name="The Broad Institute Genome Sequencing Center for Infectious Disease"/>
            <person name="Wu L."/>
            <person name="Ma J."/>
        </authorList>
    </citation>
    <scope>NUCLEOTIDE SEQUENCE [LARGE SCALE GENOMIC DNA]</scope>
    <source>
        <strain evidence="11">CGMCC 4.1469</strain>
    </source>
</reference>
<comment type="similarity">
    <text evidence="2">Belongs to the sulfatase family.</text>
</comment>
<dbReference type="PROSITE" id="PS00523">
    <property type="entry name" value="SULFATASE_1"/>
    <property type="match status" value="1"/>
</dbReference>
<comment type="caution">
    <text evidence="10">The sequence shown here is derived from an EMBL/GenBank/DDBJ whole genome shotgun (WGS) entry which is preliminary data.</text>
</comment>
<feature type="compositionally biased region" description="Basic and acidic residues" evidence="7">
    <location>
        <begin position="515"/>
        <end position="526"/>
    </location>
</feature>
<evidence type="ECO:0000256" key="5">
    <source>
        <dbReference type="ARBA" id="ARBA00022801"/>
    </source>
</evidence>
<dbReference type="CDD" id="cd16030">
    <property type="entry name" value="iduronate-2-sulfatase"/>
    <property type="match status" value="1"/>
</dbReference>
<evidence type="ECO:0000313" key="11">
    <source>
        <dbReference type="Proteomes" id="UP001596052"/>
    </source>
</evidence>
<evidence type="ECO:0000256" key="2">
    <source>
        <dbReference type="ARBA" id="ARBA00008779"/>
    </source>
</evidence>
<protein>
    <submittedName>
        <fullName evidence="10">Sulfatase-like hydrolase/transferase</fullName>
    </submittedName>
</protein>
<keyword evidence="4 8" id="KW-0732">Signal</keyword>
<dbReference type="Gene3D" id="3.40.720.10">
    <property type="entry name" value="Alkaline Phosphatase, subunit A"/>
    <property type="match status" value="1"/>
</dbReference>
<dbReference type="InterPro" id="IPR000917">
    <property type="entry name" value="Sulfatase_N"/>
</dbReference>
<dbReference type="Proteomes" id="UP001596052">
    <property type="component" value="Unassembled WGS sequence"/>
</dbReference>
<keyword evidence="11" id="KW-1185">Reference proteome</keyword>
<feature type="signal peptide" evidence="8">
    <location>
        <begin position="1"/>
        <end position="18"/>
    </location>
</feature>
<evidence type="ECO:0000256" key="4">
    <source>
        <dbReference type="ARBA" id="ARBA00022729"/>
    </source>
</evidence>
<evidence type="ECO:0000313" key="10">
    <source>
        <dbReference type="EMBL" id="MFC5456774.1"/>
    </source>
</evidence>
<evidence type="ECO:0000256" key="3">
    <source>
        <dbReference type="ARBA" id="ARBA00022723"/>
    </source>
</evidence>
<feature type="region of interest" description="Disordered" evidence="7">
    <location>
        <begin position="168"/>
        <end position="199"/>
    </location>
</feature>
<comment type="cofactor">
    <cofactor evidence="1">
        <name>Ca(2+)</name>
        <dbReference type="ChEBI" id="CHEBI:29108"/>
    </cofactor>
</comment>
<accession>A0ABW0KTN0</accession>
<gene>
    <name evidence="10" type="ORF">ACFQDI_18045</name>
</gene>
<dbReference type="PANTHER" id="PTHR45953">
    <property type="entry name" value="IDURONATE 2-SULFATASE"/>
    <property type="match status" value="1"/>
</dbReference>
<keyword evidence="5" id="KW-0378">Hydrolase</keyword>
<dbReference type="RefSeq" id="WP_377169366.1">
    <property type="nucleotide sequence ID" value="NZ_JBHSMQ010000007.1"/>
</dbReference>
<feature type="chain" id="PRO_5046950246" evidence="8">
    <location>
        <begin position="19"/>
        <end position="574"/>
    </location>
</feature>
<evidence type="ECO:0000259" key="9">
    <source>
        <dbReference type="Pfam" id="PF00884"/>
    </source>
</evidence>
<dbReference type="Pfam" id="PF00884">
    <property type="entry name" value="Sulfatase"/>
    <property type="match status" value="1"/>
</dbReference>
<dbReference type="PROSITE" id="PS00018">
    <property type="entry name" value="EF_HAND_1"/>
    <property type="match status" value="1"/>
</dbReference>
<feature type="domain" description="Sulfatase N-terminal" evidence="9">
    <location>
        <begin position="20"/>
        <end position="386"/>
    </location>
</feature>
<dbReference type="EMBL" id="JBHSMQ010000007">
    <property type="protein sequence ID" value="MFC5456774.1"/>
    <property type="molecule type" value="Genomic_DNA"/>
</dbReference>
<dbReference type="InterPro" id="IPR018247">
    <property type="entry name" value="EF_Hand_1_Ca_BS"/>
</dbReference>
<proteinExistence type="inferred from homology"/>
<feature type="region of interest" description="Disordered" evidence="7">
    <location>
        <begin position="484"/>
        <end position="574"/>
    </location>
</feature>
<evidence type="ECO:0000256" key="6">
    <source>
        <dbReference type="ARBA" id="ARBA00022837"/>
    </source>
</evidence>
<sequence>MHRFIILLIAICPLLAPAAPNVLFIAIDDMRPDLGCYGATHAKTPNIDRLAARGIVFDKAYCQQAVCSPSRTAILTGLRPDVTKVWDLNTHFRAAQPDCVTLPQYFRESGYHTVALGKLEHHGFEDGRSWSEPRWFASGQLVSVDPADWTKHTITSFDGVQSEYANPVSKTEGKKNSKGKIKTGPAYEVSPKSDDELPDGATAAEAVRRLSTLKARGEPFFLAVGFVKPHLPFVAPKKYWDMHDANAIPPPAIDHMPTGTPDFVGHTNSEVHAYLGVPAENPIPADFAKTLRHGYHACISYTDAQVGRLLDALEKEGLADNTIIILWGDHGWQLGDHGLWHKHTNFEIAARSPLLISLPGSVNAGRHCAAPVEFVDVYPTLADVCGLPIPSGLGGSSLKPYLQNPDAPMQKPAISQYPKSSKEHGGSLMGYSIRTEDWRCTFWRKRGGEDIGFIELYDEKNDPNETVNLASKPEHAELIASLKKHLPPPGSDAQPPKTAKPAHSPKKKAMSYDPNEPRDKRYDRLYPGKARLTLDEYLSGQGGDSDSAKARFTKQDKDKDGFVSREEFIGGSKK</sequence>
<evidence type="ECO:0000256" key="7">
    <source>
        <dbReference type="SAM" id="MobiDB-lite"/>
    </source>
</evidence>
<evidence type="ECO:0000256" key="1">
    <source>
        <dbReference type="ARBA" id="ARBA00001913"/>
    </source>
</evidence>
<dbReference type="PANTHER" id="PTHR45953:SF1">
    <property type="entry name" value="IDURONATE 2-SULFATASE"/>
    <property type="match status" value="1"/>
</dbReference>
<keyword evidence="6" id="KW-0106">Calcium</keyword>
<organism evidence="10 11">
    <name type="scientific">Prosthecobacter fluviatilis</name>
    <dbReference type="NCBI Taxonomy" id="445931"/>
    <lineage>
        <taxon>Bacteria</taxon>
        <taxon>Pseudomonadati</taxon>
        <taxon>Verrucomicrobiota</taxon>
        <taxon>Verrucomicrobiia</taxon>
        <taxon>Verrucomicrobiales</taxon>
        <taxon>Verrucomicrobiaceae</taxon>
        <taxon>Prosthecobacter</taxon>
    </lineage>
</organism>